<accession>A0A1H1VQS8</accession>
<evidence type="ECO:0000256" key="1">
    <source>
        <dbReference type="ARBA" id="ARBA00006817"/>
    </source>
</evidence>
<dbReference type="Gene3D" id="3.30.530.20">
    <property type="match status" value="1"/>
</dbReference>
<sequence length="140" mass="15949">METLTLKTSITFKAPITKVWHGLTDPATVKKYFFGTDLKSDWEVGSPITFSGEWDGHKYEDGGIILDIDEPKLLKYTYWSSMMGLENIPENYYNITYELSESNGVTTLVITQDGVKNQEAADHSEQNWKTVFDGLKKIIE</sequence>
<protein>
    <submittedName>
        <fullName evidence="3">Uncharacterized conserved protein YndB, AHSA1/START domain</fullName>
    </submittedName>
</protein>
<organism evidence="3 4">
    <name type="scientific">Mucilaginibacter mallensis</name>
    <dbReference type="NCBI Taxonomy" id="652787"/>
    <lineage>
        <taxon>Bacteria</taxon>
        <taxon>Pseudomonadati</taxon>
        <taxon>Bacteroidota</taxon>
        <taxon>Sphingobacteriia</taxon>
        <taxon>Sphingobacteriales</taxon>
        <taxon>Sphingobacteriaceae</taxon>
        <taxon>Mucilaginibacter</taxon>
    </lineage>
</organism>
<dbReference type="InterPro" id="IPR013538">
    <property type="entry name" value="ASHA1/2-like_C"/>
</dbReference>
<dbReference type="CDD" id="cd07814">
    <property type="entry name" value="SRPBCC_CalC_Aha1-like"/>
    <property type="match status" value="1"/>
</dbReference>
<gene>
    <name evidence="3" type="ORF">SAMN05216490_1990</name>
</gene>
<feature type="domain" description="Activator of Hsp90 ATPase homologue 1/2-like C-terminal" evidence="2">
    <location>
        <begin position="13"/>
        <end position="140"/>
    </location>
</feature>
<dbReference type="Proteomes" id="UP000199679">
    <property type="component" value="Chromosome I"/>
</dbReference>
<dbReference type="SUPFAM" id="SSF55961">
    <property type="entry name" value="Bet v1-like"/>
    <property type="match status" value="1"/>
</dbReference>
<dbReference type="EMBL" id="LT629740">
    <property type="protein sequence ID" value="SDS87294.1"/>
    <property type="molecule type" value="Genomic_DNA"/>
</dbReference>
<name>A0A1H1VQS8_MUCMA</name>
<dbReference type="RefSeq" id="WP_091371754.1">
    <property type="nucleotide sequence ID" value="NZ_LT629740.1"/>
</dbReference>
<proteinExistence type="inferred from homology"/>
<dbReference type="InterPro" id="IPR023393">
    <property type="entry name" value="START-like_dom_sf"/>
</dbReference>
<dbReference type="OrthoDB" id="2355173at2"/>
<dbReference type="AlphaFoldDB" id="A0A1H1VQS8"/>
<evidence type="ECO:0000313" key="4">
    <source>
        <dbReference type="Proteomes" id="UP000199679"/>
    </source>
</evidence>
<comment type="similarity">
    <text evidence="1">Belongs to the AHA1 family.</text>
</comment>
<evidence type="ECO:0000313" key="3">
    <source>
        <dbReference type="EMBL" id="SDS87294.1"/>
    </source>
</evidence>
<evidence type="ECO:0000259" key="2">
    <source>
        <dbReference type="Pfam" id="PF08327"/>
    </source>
</evidence>
<dbReference type="Pfam" id="PF08327">
    <property type="entry name" value="AHSA1"/>
    <property type="match status" value="1"/>
</dbReference>
<dbReference type="STRING" id="652787.SAMN05216490_1990"/>
<keyword evidence="4" id="KW-1185">Reference proteome</keyword>
<reference evidence="3 4" key="1">
    <citation type="submission" date="2016-10" db="EMBL/GenBank/DDBJ databases">
        <authorList>
            <person name="de Groot N.N."/>
        </authorList>
    </citation>
    <scope>NUCLEOTIDE SEQUENCE [LARGE SCALE GENOMIC DNA]</scope>
    <source>
        <strain evidence="3 4">MP1X4</strain>
    </source>
</reference>